<dbReference type="Gene3D" id="3.40.50.300">
    <property type="entry name" value="P-loop containing nucleotide triphosphate hydrolases"/>
    <property type="match status" value="1"/>
</dbReference>
<accession>A0A940Y5L0</accession>
<dbReference type="Proteomes" id="UP000676246">
    <property type="component" value="Unassembled WGS sequence"/>
</dbReference>
<organism evidence="1 2">
    <name type="scientific">Ideonella alba</name>
    <dbReference type="NCBI Taxonomy" id="2824118"/>
    <lineage>
        <taxon>Bacteria</taxon>
        <taxon>Pseudomonadati</taxon>
        <taxon>Pseudomonadota</taxon>
        <taxon>Betaproteobacteria</taxon>
        <taxon>Burkholderiales</taxon>
        <taxon>Sphaerotilaceae</taxon>
        <taxon>Ideonella</taxon>
    </lineage>
</organism>
<gene>
    <name evidence="1" type="ORF">KAK03_01575</name>
</gene>
<keyword evidence="2" id="KW-1185">Reference proteome</keyword>
<dbReference type="AlphaFoldDB" id="A0A940Y5L0"/>
<dbReference type="GO" id="GO:0016020">
    <property type="term" value="C:membrane"/>
    <property type="evidence" value="ECO:0007669"/>
    <property type="project" value="InterPro"/>
</dbReference>
<name>A0A940Y5L0_9BURK</name>
<dbReference type="Pfam" id="PF03567">
    <property type="entry name" value="Sulfotransfer_2"/>
    <property type="match status" value="1"/>
</dbReference>
<dbReference type="RefSeq" id="WP_210851396.1">
    <property type="nucleotide sequence ID" value="NZ_JAGQDD010000001.1"/>
</dbReference>
<dbReference type="SUPFAM" id="SSF52540">
    <property type="entry name" value="P-loop containing nucleoside triphosphate hydrolases"/>
    <property type="match status" value="1"/>
</dbReference>
<dbReference type="InterPro" id="IPR027417">
    <property type="entry name" value="P-loop_NTPase"/>
</dbReference>
<dbReference type="EMBL" id="JAGQDD010000001">
    <property type="protein sequence ID" value="MBQ0929158.1"/>
    <property type="molecule type" value="Genomic_DNA"/>
</dbReference>
<proteinExistence type="predicted"/>
<evidence type="ECO:0000313" key="1">
    <source>
        <dbReference type="EMBL" id="MBQ0929158.1"/>
    </source>
</evidence>
<dbReference type="GO" id="GO:0008146">
    <property type="term" value="F:sulfotransferase activity"/>
    <property type="evidence" value="ECO:0007669"/>
    <property type="project" value="InterPro"/>
</dbReference>
<protein>
    <submittedName>
        <fullName evidence="1">Sulfotransferase family 2 domain-containing protein</fullName>
    </submittedName>
</protein>
<dbReference type="InterPro" id="IPR005331">
    <property type="entry name" value="Sulfotransferase"/>
</dbReference>
<comment type="caution">
    <text evidence="1">The sequence shown here is derived from an EMBL/GenBank/DDBJ whole genome shotgun (WGS) entry which is preliminary data.</text>
</comment>
<sequence length="263" mass="30082">MRVVFLHIPKTAGQSVHAALEAAFEPSVICPARVNDQLRPMSIAELNRYQVFSGHFDWCLLDCLKGPSYRFTILRDPMERILSFYFFLRKQGEALSPQERAKPQHTGMRAAAEMSPDEYFLAGPPHLRNFLNDHYDNFYTYYFAGRTYRGRTGLIGLQNRGLISRTQLMDMARANLAELDRVFTVDEMPAVFQTIRDLAMPGRSVPEREFRNNVNDGLPVASRVQRLRELGASDETMACIASWCEMDNELYALYRQRVGSPAA</sequence>
<reference evidence="1 2" key="1">
    <citation type="submission" date="2021-04" db="EMBL/GenBank/DDBJ databases">
        <title>The genome sequence of Ideonella sp. 3Y2.</title>
        <authorList>
            <person name="Liu Y."/>
        </authorList>
    </citation>
    <scope>NUCLEOTIDE SEQUENCE [LARGE SCALE GENOMIC DNA]</scope>
    <source>
        <strain evidence="1 2">3Y2</strain>
    </source>
</reference>
<evidence type="ECO:0000313" key="2">
    <source>
        <dbReference type="Proteomes" id="UP000676246"/>
    </source>
</evidence>